<dbReference type="GO" id="GO:0016787">
    <property type="term" value="F:hydrolase activity"/>
    <property type="evidence" value="ECO:0007669"/>
    <property type="project" value="UniProtKB-KW"/>
</dbReference>
<organism evidence="2">
    <name type="scientific">Myoviridae sp. ctNQr16</name>
    <dbReference type="NCBI Taxonomy" id="2826644"/>
    <lineage>
        <taxon>Viruses</taxon>
        <taxon>Duplodnaviria</taxon>
        <taxon>Heunggongvirae</taxon>
        <taxon>Uroviricota</taxon>
        <taxon>Caudoviricetes</taxon>
    </lineage>
</organism>
<sequence>MAKEKIKELLFSTERKGVDKLLEQMDEIGFFDAPASTKFHGAKDGMLAEHSLNVYEYAHKLAKSWLSSEEYKAMADSITLCAILHDLGKAGDYGKKNYIENTLKNGKRSEKIPFVKNSELSYVDHEIRSIKICSKYIELTEEEEFAILYHNGMYGNLKYALQGKETPLQMIIHFADMWASRVIEKENSNDEI</sequence>
<evidence type="ECO:0000313" key="2">
    <source>
        <dbReference type="EMBL" id="DAD79296.1"/>
    </source>
</evidence>
<dbReference type="InterPro" id="IPR006675">
    <property type="entry name" value="HDIG_dom"/>
</dbReference>
<name>A0A8S5MAV5_9CAUD</name>
<protein>
    <submittedName>
        <fullName evidence="2">Putative HD superfamily hydrolase</fullName>
    </submittedName>
</protein>
<proteinExistence type="predicted"/>
<keyword evidence="2" id="KW-0378">Hydrolase</keyword>
<dbReference type="EMBL" id="BK014863">
    <property type="protein sequence ID" value="DAD79296.1"/>
    <property type="molecule type" value="Genomic_DNA"/>
</dbReference>
<dbReference type="Gene3D" id="1.10.3210.10">
    <property type="entry name" value="Hypothetical protein af1432"/>
    <property type="match status" value="1"/>
</dbReference>
<evidence type="ECO:0000259" key="1">
    <source>
        <dbReference type="SMART" id="SM00471"/>
    </source>
</evidence>
<dbReference type="SUPFAM" id="SSF109604">
    <property type="entry name" value="HD-domain/PDEase-like"/>
    <property type="match status" value="1"/>
</dbReference>
<dbReference type="InterPro" id="IPR003607">
    <property type="entry name" value="HD/PDEase_dom"/>
</dbReference>
<accession>A0A8S5MAV5</accession>
<dbReference type="Pfam" id="PF01966">
    <property type="entry name" value="HD"/>
    <property type="match status" value="1"/>
</dbReference>
<dbReference type="SMART" id="SM00471">
    <property type="entry name" value="HDc"/>
    <property type="match status" value="1"/>
</dbReference>
<reference evidence="2" key="1">
    <citation type="journal article" date="2021" name="Proc. Natl. Acad. Sci. U.S.A.">
        <title>A Catalog of Tens of Thousands of Viruses from Human Metagenomes Reveals Hidden Associations with Chronic Diseases.</title>
        <authorList>
            <person name="Tisza M.J."/>
            <person name="Buck C.B."/>
        </authorList>
    </citation>
    <scope>NUCLEOTIDE SEQUENCE</scope>
    <source>
        <strain evidence="2">CtNQr16</strain>
    </source>
</reference>
<dbReference type="NCBIfam" id="TIGR00277">
    <property type="entry name" value="HDIG"/>
    <property type="match status" value="1"/>
</dbReference>
<dbReference type="InterPro" id="IPR006674">
    <property type="entry name" value="HD_domain"/>
</dbReference>
<feature type="domain" description="HD/PDEase" evidence="1">
    <location>
        <begin position="43"/>
        <end position="190"/>
    </location>
</feature>
<dbReference type="CDD" id="cd00077">
    <property type="entry name" value="HDc"/>
    <property type="match status" value="1"/>
</dbReference>